<protein>
    <submittedName>
        <fullName evidence="1">Uncharacterized protein</fullName>
    </submittedName>
</protein>
<gene>
    <name evidence="1" type="ORF">BP00DRAFT_428715</name>
</gene>
<name>A0A2V5HUM4_9EURO</name>
<dbReference type="EMBL" id="KZ825554">
    <property type="protein sequence ID" value="PYI28188.1"/>
    <property type="molecule type" value="Genomic_DNA"/>
</dbReference>
<organism evidence="1 2">
    <name type="scientific">Aspergillus indologenus CBS 114.80</name>
    <dbReference type="NCBI Taxonomy" id="1450541"/>
    <lineage>
        <taxon>Eukaryota</taxon>
        <taxon>Fungi</taxon>
        <taxon>Dikarya</taxon>
        <taxon>Ascomycota</taxon>
        <taxon>Pezizomycotina</taxon>
        <taxon>Eurotiomycetes</taxon>
        <taxon>Eurotiomycetidae</taxon>
        <taxon>Eurotiales</taxon>
        <taxon>Aspergillaceae</taxon>
        <taxon>Aspergillus</taxon>
        <taxon>Aspergillus subgen. Circumdati</taxon>
    </lineage>
</organism>
<proteinExistence type="predicted"/>
<evidence type="ECO:0000313" key="2">
    <source>
        <dbReference type="Proteomes" id="UP000248817"/>
    </source>
</evidence>
<reference evidence="1 2" key="1">
    <citation type="submission" date="2018-02" db="EMBL/GenBank/DDBJ databases">
        <title>The genomes of Aspergillus section Nigri reveals drivers in fungal speciation.</title>
        <authorList>
            <consortium name="DOE Joint Genome Institute"/>
            <person name="Vesth T.C."/>
            <person name="Nybo J."/>
            <person name="Theobald S."/>
            <person name="Brandl J."/>
            <person name="Frisvad J.C."/>
            <person name="Nielsen K.F."/>
            <person name="Lyhne E.K."/>
            <person name="Kogle M.E."/>
            <person name="Kuo A."/>
            <person name="Riley R."/>
            <person name="Clum A."/>
            <person name="Nolan M."/>
            <person name="Lipzen A."/>
            <person name="Salamov A."/>
            <person name="Henrissat B."/>
            <person name="Wiebenga A."/>
            <person name="De vries R.P."/>
            <person name="Grigoriev I.V."/>
            <person name="Mortensen U.H."/>
            <person name="Andersen M.R."/>
            <person name="Baker S.E."/>
        </authorList>
    </citation>
    <scope>NUCLEOTIDE SEQUENCE [LARGE SCALE GENOMIC DNA]</scope>
    <source>
        <strain evidence="1 2">CBS 114.80</strain>
    </source>
</reference>
<dbReference type="AlphaFoldDB" id="A0A2V5HUM4"/>
<keyword evidence="2" id="KW-1185">Reference proteome</keyword>
<dbReference type="Proteomes" id="UP000248817">
    <property type="component" value="Unassembled WGS sequence"/>
</dbReference>
<evidence type="ECO:0000313" key="1">
    <source>
        <dbReference type="EMBL" id="PYI28188.1"/>
    </source>
</evidence>
<sequence>MTAEHEVGGPLGAAAIVSGLSLRIYRFASGYNEIVGCPVPSLLSQRANDTDVKADTGPQDLSIGKLPNGEASLLSTVARFF</sequence>
<accession>A0A2V5HUM4</accession>